<dbReference type="PROSITE" id="PS51482">
    <property type="entry name" value="DEGV"/>
    <property type="match status" value="1"/>
</dbReference>
<evidence type="ECO:0000256" key="1">
    <source>
        <dbReference type="ARBA" id="ARBA00003238"/>
    </source>
</evidence>
<evidence type="ECO:0000256" key="2">
    <source>
        <dbReference type="ARBA" id="ARBA00023121"/>
    </source>
</evidence>
<dbReference type="OrthoDB" id="5429275at2"/>
<dbReference type="GO" id="GO:0008289">
    <property type="term" value="F:lipid binding"/>
    <property type="evidence" value="ECO:0007669"/>
    <property type="project" value="UniProtKB-KW"/>
</dbReference>
<accession>E4KMB3</accession>
<dbReference type="PANTHER" id="PTHR33434:SF2">
    <property type="entry name" value="FATTY ACID-BINDING PROTEIN TM_1468"/>
    <property type="match status" value="1"/>
</dbReference>
<dbReference type="InterPro" id="IPR003797">
    <property type="entry name" value="DegV"/>
</dbReference>
<proteinExistence type="predicted"/>
<dbReference type="InterPro" id="IPR043168">
    <property type="entry name" value="DegV_C"/>
</dbReference>
<protein>
    <submittedName>
        <fullName evidence="3">EDD domain protein, DegV family</fullName>
    </submittedName>
</protein>
<reference evidence="3 4" key="1">
    <citation type="submission" date="2010-10" db="EMBL/GenBank/DDBJ databases">
        <authorList>
            <person name="Durkin A.S."/>
            <person name="Madupu R."/>
            <person name="Torralba M."/>
            <person name="Gillis M."/>
            <person name="Methe B."/>
            <person name="Sutton G."/>
            <person name="Nelson K.E."/>
        </authorList>
    </citation>
    <scope>NUCLEOTIDE SEQUENCE [LARGE SCALE GENOMIC DNA]</scope>
    <source>
        <strain evidence="3 4">ACS-139-V-Col8</strain>
    </source>
</reference>
<dbReference type="AlphaFoldDB" id="E4KMB3"/>
<dbReference type="Proteomes" id="UP000005990">
    <property type="component" value="Unassembled WGS sequence"/>
</dbReference>
<dbReference type="eggNOG" id="COG1307">
    <property type="taxonomic scope" value="Bacteria"/>
</dbReference>
<dbReference type="RefSeq" id="WP_006417644.1">
    <property type="nucleotide sequence ID" value="NZ_AENN01000003.1"/>
</dbReference>
<organism evidence="3 4">
    <name type="scientific">Eremococcus coleocola ACS-139-V-Col8</name>
    <dbReference type="NCBI Taxonomy" id="908337"/>
    <lineage>
        <taxon>Bacteria</taxon>
        <taxon>Bacillati</taxon>
        <taxon>Bacillota</taxon>
        <taxon>Bacilli</taxon>
        <taxon>Lactobacillales</taxon>
        <taxon>Aerococcaceae</taxon>
        <taxon>Eremococcus</taxon>
    </lineage>
</organism>
<gene>
    <name evidence="3" type="ORF">HMPREF9257_0489</name>
</gene>
<keyword evidence="2" id="KW-0446">Lipid-binding</keyword>
<dbReference type="Pfam" id="PF02645">
    <property type="entry name" value="DegV"/>
    <property type="match status" value="1"/>
</dbReference>
<name>E4KMB3_9LACT</name>
<dbReference type="Gene3D" id="3.40.50.10170">
    <property type="match status" value="1"/>
</dbReference>
<evidence type="ECO:0000313" key="3">
    <source>
        <dbReference type="EMBL" id="EFR31910.1"/>
    </source>
</evidence>
<sequence length="283" mass="31570">MTKLAIIADSSQDLTFELAHQFGLELLSYQIQMGDQHFKDLVDIDTTQFYRTMQDYKVLSTGIPPINEALDLLDKLKAQGYDQALMLCSSAKVTGMRQIYKVLQDQYEGMELFVFDTEQIASSAGLQSILAAQMNQAGASVQEILAELERVRPQTDIYALFRTLEYLVRGGRFNKYKGMLGQILKIQPLLKMIDGEVGVIGKVRGKKKSFQAFVDQIKADLKGAQRYRLAIFSGDNQEEVLLLKEVLANEIEKAELVLETQLTAVLGVHAGPNSIGIATQILD</sequence>
<dbReference type="NCBIfam" id="TIGR00762">
    <property type="entry name" value="DegV"/>
    <property type="match status" value="1"/>
</dbReference>
<dbReference type="PANTHER" id="PTHR33434">
    <property type="entry name" value="DEGV DOMAIN-CONTAINING PROTEIN DR_1986-RELATED"/>
    <property type="match status" value="1"/>
</dbReference>
<comment type="function">
    <text evidence="1">May bind long-chain fatty acids, such as palmitate, and may play a role in lipid transport or fatty acid metabolism.</text>
</comment>
<evidence type="ECO:0000313" key="4">
    <source>
        <dbReference type="Proteomes" id="UP000005990"/>
    </source>
</evidence>
<dbReference type="EMBL" id="AENN01000003">
    <property type="protein sequence ID" value="EFR31910.1"/>
    <property type="molecule type" value="Genomic_DNA"/>
</dbReference>
<dbReference type="STRING" id="908337.HMPREF9257_0489"/>
<dbReference type="InterPro" id="IPR050270">
    <property type="entry name" value="DegV_domain_contain"/>
</dbReference>
<dbReference type="SUPFAM" id="SSF82549">
    <property type="entry name" value="DAK1/DegV-like"/>
    <property type="match status" value="1"/>
</dbReference>
<comment type="caution">
    <text evidence="3">The sequence shown here is derived from an EMBL/GenBank/DDBJ whole genome shotgun (WGS) entry which is preliminary data.</text>
</comment>
<keyword evidence="4" id="KW-1185">Reference proteome</keyword>
<dbReference type="Gene3D" id="3.30.1180.10">
    <property type="match status" value="1"/>
</dbReference>